<evidence type="ECO:0000313" key="1">
    <source>
        <dbReference type="EMBL" id="PYI05753.1"/>
    </source>
</evidence>
<name>A0A319FG02_ASPSB</name>
<dbReference type="AlphaFoldDB" id="A0A319FG02"/>
<dbReference type="EMBL" id="KZ826355">
    <property type="protein sequence ID" value="PYI05753.1"/>
    <property type="molecule type" value="Genomic_DNA"/>
</dbReference>
<dbReference type="VEuPathDB" id="FungiDB:BO78DRAFT_140197"/>
<proteinExistence type="predicted"/>
<sequence>MASPDLVTRLLNRITSVSSGWAESGVDTVLPRDNSQKRPMSTFYPTVFSIEATSQEQGTFDHEEHVLLRIKNSSPASEIQGAQQLRWMHVCHDDIEFKTFVRCALEAYERGKQTDAIVLSKLSHSLSSPLEVSAFQGKRFVPDYASVEFQLPGHSGPTTVSLMAIPYFLLQQTRNRNDTQRSNYQWVRPLVQSAYHLDSSMARENQQVIRRLHGHITEVIHIPELWILNIGDKFIATCSPTLLHDEKTSSISTRTIGGGPFPPTIRITMSSGFVFCLNRDQCDVWFASFFDLVLYIIVQMVINRHRNSYTECSAQ</sequence>
<accession>A0A319FG02</accession>
<protein>
    <submittedName>
        <fullName evidence="1">Uncharacterized protein</fullName>
    </submittedName>
</protein>
<reference evidence="1 2" key="1">
    <citation type="submission" date="2018-02" db="EMBL/GenBank/DDBJ databases">
        <title>The genomes of Aspergillus section Nigri reveals drivers in fungal speciation.</title>
        <authorList>
            <consortium name="DOE Joint Genome Institute"/>
            <person name="Vesth T.C."/>
            <person name="Nybo J."/>
            <person name="Theobald S."/>
            <person name="Brandl J."/>
            <person name="Frisvad J.C."/>
            <person name="Nielsen K.F."/>
            <person name="Lyhne E.K."/>
            <person name="Kogle M.E."/>
            <person name="Kuo A."/>
            <person name="Riley R."/>
            <person name="Clum A."/>
            <person name="Nolan M."/>
            <person name="Lipzen A."/>
            <person name="Salamov A."/>
            <person name="Henrissat B."/>
            <person name="Wiebenga A."/>
            <person name="De vries R.P."/>
            <person name="Grigoriev I.V."/>
            <person name="Mortensen U.H."/>
            <person name="Andersen M.R."/>
            <person name="Baker S.E."/>
        </authorList>
    </citation>
    <scope>NUCLEOTIDE SEQUENCE [LARGE SCALE GENOMIC DNA]</scope>
    <source>
        <strain evidence="1 2">CBS 121057</strain>
    </source>
</reference>
<keyword evidence="2" id="KW-1185">Reference proteome</keyword>
<gene>
    <name evidence="1" type="ORF">BO78DRAFT_140197</name>
</gene>
<dbReference type="STRING" id="1448318.A0A319FG02"/>
<dbReference type="OrthoDB" id="4508904at2759"/>
<evidence type="ECO:0000313" key="2">
    <source>
        <dbReference type="Proteomes" id="UP000248423"/>
    </source>
</evidence>
<dbReference type="Proteomes" id="UP000248423">
    <property type="component" value="Unassembled WGS sequence"/>
</dbReference>
<organism evidence="1 2">
    <name type="scientific">Aspergillus sclerotiicarbonarius (strain CBS 121057 / IBT 28362)</name>
    <dbReference type="NCBI Taxonomy" id="1448318"/>
    <lineage>
        <taxon>Eukaryota</taxon>
        <taxon>Fungi</taxon>
        <taxon>Dikarya</taxon>
        <taxon>Ascomycota</taxon>
        <taxon>Pezizomycotina</taxon>
        <taxon>Eurotiomycetes</taxon>
        <taxon>Eurotiomycetidae</taxon>
        <taxon>Eurotiales</taxon>
        <taxon>Aspergillaceae</taxon>
        <taxon>Aspergillus</taxon>
        <taxon>Aspergillus subgen. Circumdati</taxon>
    </lineage>
</organism>